<evidence type="ECO:0000313" key="1">
    <source>
        <dbReference type="EMBL" id="EHL06717.1"/>
    </source>
</evidence>
<evidence type="ECO:0000313" key="2">
    <source>
        <dbReference type="Proteomes" id="UP000004416"/>
    </source>
</evidence>
<accession>G9XNL7</accession>
<dbReference type="EMBL" id="AFZX01000068">
    <property type="protein sequence ID" value="EHL06717.1"/>
    <property type="molecule type" value="Genomic_DNA"/>
</dbReference>
<comment type="caution">
    <text evidence="1">The sequence shown here is derived from an EMBL/GenBank/DDBJ whole genome shotgun (WGS) entry which is preliminary data.</text>
</comment>
<dbReference type="AlphaFoldDB" id="G9XNL7"/>
<name>G9XNL7_DESHA</name>
<sequence>MSVKSGLGSTCCQVAWRVRPYRVKPVGCFRVCGCETLPD</sequence>
<dbReference type="HOGENOM" id="CLU_3308481_0_0_9"/>
<protein>
    <submittedName>
        <fullName evidence="1">Uncharacterized protein</fullName>
    </submittedName>
</protein>
<organism evidence="1 2">
    <name type="scientific">Desulfitobacterium hafniense DP7</name>
    <dbReference type="NCBI Taxonomy" id="537010"/>
    <lineage>
        <taxon>Bacteria</taxon>
        <taxon>Bacillati</taxon>
        <taxon>Bacillota</taxon>
        <taxon>Clostridia</taxon>
        <taxon>Eubacteriales</taxon>
        <taxon>Desulfitobacteriaceae</taxon>
        <taxon>Desulfitobacterium</taxon>
    </lineage>
</organism>
<gene>
    <name evidence="1" type="ORF">HMPREF0322_02560</name>
</gene>
<proteinExistence type="predicted"/>
<dbReference type="Proteomes" id="UP000004416">
    <property type="component" value="Unassembled WGS sequence"/>
</dbReference>
<reference evidence="1 2" key="1">
    <citation type="submission" date="2011-08" db="EMBL/GenBank/DDBJ databases">
        <authorList>
            <person name="Weinstock G."/>
            <person name="Sodergren E."/>
            <person name="Clifton S."/>
            <person name="Fulton L."/>
            <person name="Fulton B."/>
            <person name="Courtney L."/>
            <person name="Fronick C."/>
            <person name="Harrison M."/>
            <person name="Strong C."/>
            <person name="Farmer C."/>
            <person name="Delahaunty K."/>
            <person name="Markovic C."/>
            <person name="Hall O."/>
            <person name="Minx P."/>
            <person name="Tomlinson C."/>
            <person name="Mitreva M."/>
            <person name="Hou S."/>
            <person name="Chen J."/>
            <person name="Wollam A."/>
            <person name="Pepin K.H."/>
            <person name="Johnson M."/>
            <person name="Bhonagiri V."/>
            <person name="Zhang X."/>
            <person name="Suruliraj S."/>
            <person name="Warren W."/>
            <person name="Chinwalla A."/>
            <person name="Mardis E.R."/>
            <person name="Wilson R.K."/>
        </authorList>
    </citation>
    <scope>NUCLEOTIDE SEQUENCE [LARGE SCALE GENOMIC DNA]</scope>
    <source>
        <strain evidence="1 2">DP7</strain>
    </source>
</reference>